<dbReference type="KEGG" id="hfl:PUV54_04740"/>
<keyword evidence="1" id="KW-0732">Signal</keyword>
<dbReference type="AlphaFoldDB" id="A0AAF0CFI5"/>
<reference evidence="2" key="1">
    <citation type="submission" date="2023-02" db="EMBL/GenBank/DDBJ databases">
        <title>Genome sequence of Hyphococcus flavus.</title>
        <authorList>
            <person name="Rong J.-C."/>
            <person name="Zhao Q."/>
            <person name="Yi M."/>
            <person name="Wu J.-Y."/>
        </authorList>
    </citation>
    <scope>NUCLEOTIDE SEQUENCE</scope>
    <source>
        <strain evidence="2">MCCC 1K03223</strain>
    </source>
</reference>
<evidence type="ECO:0000313" key="2">
    <source>
        <dbReference type="EMBL" id="WDI32501.1"/>
    </source>
</evidence>
<dbReference type="PROSITE" id="PS51257">
    <property type="entry name" value="PROKAR_LIPOPROTEIN"/>
    <property type="match status" value="1"/>
</dbReference>
<sequence>MRYSNRLLPVLLISAGAIALSACGKKESTDAPPSRGATEVNGLKTPAAFADIENDEERAAAIFVEMNKVISHPRCANCHPKSGGPTQGDDMHPHEPPVVRGDGMGAAGMECITCHGQENVEFASMEGSIPGASPWHLPPESMGWQGSSAAEICTQIQNEELNGGRSLEDLVEHNSRDHLVNWAWHPGEGRTPAPGDQETFGALTAAWVEAGAGCPAG</sequence>
<evidence type="ECO:0000313" key="3">
    <source>
        <dbReference type="Proteomes" id="UP001214043"/>
    </source>
</evidence>
<name>A0AAF0CFI5_9PROT</name>
<protein>
    <recommendedName>
        <fullName evidence="4">Isoquinoline 1-oxidoreductase subunit</fullName>
    </recommendedName>
</protein>
<feature type="chain" id="PRO_5042157648" description="Isoquinoline 1-oxidoreductase subunit" evidence="1">
    <location>
        <begin position="20"/>
        <end position="217"/>
    </location>
</feature>
<accession>A0AAF0CFI5</accession>
<dbReference type="SUPFAM" id="SSF48695">
    <property type="entry name" value="Multiheme cytochromes"/>
    <property type="match status" value="1"/>
</dbReference>
<proteinExistence type="predicted"/>
<evidence type="ECO:0000256" key="1">
    <source>
        <dbReference type="SAM" id="SignalP"/>
    </source>
</evidence>
<dbReference type="EMBL" id="CP118166">
    <property type="protein sequence ID" value="WDI32501.1"/>
    <property type="molecule type" value="Genomic_DNA"/>
</dbReference>
<dbReference type="RefSeq" id="WP_274494427.1">
    <property type="nucleotide sequence ID" value="NZ_CP118166.1"/>
</dbReference>
<feature type="signal peptide" evidence="1">
    <location>
        <begin position="1"/>
        <end position="19"/>
    </location>
</feature>
<evidence type="ECO:0008006" key="4">
    <source>
        <dbReference type="Google" id="ProtNLM"/>
    </source>
</evidence>
<keyword evidence="3" id="KW-1185">Reference proteome</keyword>
<dbReference type="Proteomes" id="UP001214043">
    <property type="component" value="Chromosome"/>
</dbReference>
<organism evidence="2 3">
    <name type="scientific">Hyphococcus flavus</name>
    <dbReference type="NCBI Taxonomy" id="1866326"/>
    <lineage>
        <taxon>Bacteria</taxon>
        <taxon>Pseudomonadati</taxon>
        <taxon>Pseudomonadota</taxon>
        <taxon>Alphaproteobacteria</taxon>
        <taxon>Parvularculales</taxon>
        <taxon>Parvularculaceae</taxon>
        <taxon>Hyphococcus</taxon>
    </lineage>
</organism>
<dbReference type="InterPro" id="IPR036280">
    <property type="entry name" value="Multihaem_cyt_sf"/>
</dbReference>
<gene>
    <name evidence="2" type="ORF">PUV54_04740</name>
</gene>